<proteinExistence type="predicted"/>
<name>A0A224YNX3_9ACAR</name>
<feature type="signal peptide" evidence="1">
    <location>
        <begin position="1"/>
        <end position="19"/>
    </location>
</feature>
<sequence>MNFVWMTGVFLLSIGYISSIPPQDVLDSLRASPGNGTCDFSDVDAHNMVDSFLSRLPVELTVPDEESHDLIPGVTVGKFAVYSGLNNFRPLGPVLSYCRDGSRFLHAVLDIARDNLRVTLPWYTCEEARGAVGAIARGKFAVTFQVVKATANESTSHQGHKLLLHSGPSPLYVDSVYAFLEGANPSLESAFKVLGMMFSGLVREAWLHYVTPTLQDVFRNSTSLESPSFLN</sequence>
<reference evidence="2" key="1">
    <citation type="journal article" date="2017" name="Parasit. Vectors">
        <title>Sialotranscriptomics of Rhipicephalus zambeziensis reveals intricate expression profiles of secretory proteins and suggests tight temporal transcriptional regulation during blood-feeding.</title>
        <authorList>
            <person name="de Castro M.H."/>
            <person name="de Klerk D."/>
            <person name="Pienaar R."/>
            <person name="Rees D.J.G."/>
            <person name="Mans B.J."/>
        </authorList>
    </citation>
    <scope>NUCLEOTIDE SEQUENCE</scope>
    <source>
        <tissue evidence="2">Salivary glands</tissue>
    </source>
</reference>
<organism evidence="2">
    <name type="scientific">Rhipicephalus zambeziensis</name>
    <dbReference type="NCBI Taxonomy" id="60191"/>
    <lineage>
        <taxon>Eukaryota</taxon>
        <taxon>Metazoa</taxon>
        <taxon>Ecdysozoa</taxon>
        <taxon>Arthropoda</taxon>
        <taxon>Chelicerata</taxon>
        <taxon>Arachnida</taxon>
        <taxon>Acari</taxon>
        <taxon>Parasitiformes</taxon>
        <taxon>Ixodida</taxon>
        <taxon>Ixodoidea</taxon>
        <taxon>Ixodidae</taxon>
        <taxon>Rhipicephalinae</taxon>
        <taxon>Rhipicephalus</taxon>
        <taxon>Rhipicephalus</taxon>
    </lineage>
</organism>
<keyword evidence="1" id="KW-0732">Signal</keyword>
<protein>
    <submittedName>
        <fullName evidence="2">Metastriate one of each protein family</fullName>
    </submittedName>
</protein>
<dbReference type="EMBL" id="GFPF01004384">
    <property type="protein sequence ID" value="MAA15530.1"/>
    <property type="molecule type" value="Transcribed_RNA"/>
</dbReference>
<feature type="chain" id="PRO_5012465972" evidence="1">
    <location>
        <begin position="20"/>
        <end position="231"/>
    </location>
</feature>
<accession>A0A224YNX3</accession>
<evidence type="ECO:0000256" key="1">
    <source>
        <dbReference type="SAM" id="SignalP"/>
    </source>
</evidence>
<evidence type="ECO:0000313" key="2">
    <source>
        <dbReference type="EMBL" id="MAA15530.1"/>
    </source>
</evidence>
<dbReference type="AlphaFoldDB" id="A0A224YNX3"/>